<comment type="caution">
    <text evidence="3">The sequence shown here is derived from an EMBL/GenBank/DDBJ whole genome shotgun (WGS) entry which is preliminary data.</text>
</comment>
<evidence type="ECO:0000313" key="3">
    <source>
        <dbReference type="EMBL" id="KFN43896.1"/>
    </source>
</evidence>
<sequence>MSVLWFDGLLTQVHDAGVYFLPDDDIDELHEAAAVNRFPCLRVDLAGVRDKPGLLTKLSSVLELPQYFGNNWDALADVLGDLRMADTKGLVLLIEHSDDLREHARADFKAAMEVLQAASQEWAQRGAPFWAFIALSEPEFDALDAGP</sequence>
<dbReference type="RefSeq" id="WP_022969681.1">
    <property type="nucleotide sequence ID" value="NZ_ATVD01000003.1"/>
</dbReference>
<keyword evidence="4" id="KW-1185">Reference proteome</keyword>
<reference evidence="3 4" key="1">
    <citation type="submission" date="2013-09" db="EMBL/GenBank/DDBJ databases">
        <title>Genome sequencing of Arenimonas oryziterrae.</title>
        <authorList>
            <person name="Chen F."/>
            <person name="Wang G."/>
        </authorList>
    </citation>
    <scope>NUCLEOTIDE SEQUENCE [LARGE SCALE GENOMIC DNA]</scope>
    <source>
        <strain evidence="3 4">YC6267</strain>
    </source>
</reference>
<dbReference type="Pfam" id="PF01337">
    <property type="entry name" value="Barstar"/>
    <property type="match status" value="1"/>
</dbReference>
<dbReference type="STRING" id="1121015.GCA_000420545_02067"/>
<protein>
    <recommendedName>
        <fullName evidence="2">Barstar (barnase inhibitor) domain-containing protein</fullName>
    </recommendedName>
</protein>
<dbReference type="eggNOG" id="COG2732">
    <property type="taxonomic scope" value="Bacteria"/>
</dbReference>
<dbReference type="PATRIC" id="fig|1121015.4.peg.1108"/>
<feature type="domain" description="Barstar (barnase inhibitor)" evidence="2">
    <location>
        <begin position="40"/>
        <end position="133"/>
    </location>
</feature>
<accession>A0A091AWV3</accession>
<evidence type="ECO:0000259" key="2">
    <source>
        <dbReference type="Pfam" id="PF01337"/>
    </source>
</evidence>
<gene>
    <name evidence="3" type="ORF">N789_08080</name>
</gene>
<comment type="similarity">
    <text evidence="1">Belongs to the barstar family.</text>
</comment>
<dbReference type="EMBL" id="AVCI01000004">
    <property type="protein sequence ID" value="KFN43896.1"/>
    <property type="molecule type" value="Genomic_DNA"/>
</dbReference>
<dbReference type="Gene3D" id="3.30.370.10">
    <property type="entry name" value="Barstar-like"/>
    <property type="match status" value="1"/>
</dbReference>
<dbReference type="SUPFAM" id="SSF52038">
    <property type="entry name" value="Barstar-related"/>
    <property type="match status" value="1"/>
</dbReference>
<evidence type="ECO:0000256" key="1">
    <source>
        <dbReference type="ARBA" id="ARBA00006845"/>
    </source>
</evidence>
<dbReference type="OrthoDB" id="7575400at2"/>
<dbReference type="InterPro" id="IPR035905">
    <property type="entry name" value="Barstar-like_sf"/>
</dbReference>
<dbReference type="AlphaFoldDB" id="A0A091AWV3"/>
<dbReference type="InterPro" id="IPR000468">
    <property type="entry name" value="Barstar"/>
</dbReference>
<evidence type="ECO:0000313" key="4">
    <source>
        <dbReference type="Proteomes" id="UP000029385"/>
    </source>
</evidence>
<dbReference type="Proteomes" id="UP000029385">
    <property type="component" value="Unassembled WGS sequence"/>
</dbReference>
<proteinExistence type="inferred from homology"/>
<organism evidence="3 4">
    <name type="scientific">Arenimonas oryziterrae DSM 21050 = YC6267</name>
    <dbReference type="NCBI Taxonomy" id="1121015"/>
    <lineage>
        <taxon>Bacteria</taxon>
        <taxon>Pseudomonadati</taxon>
        <taxon>Pseudomonadota</taxon>
        <taxon>Gammaproteobacteria</taxon>
        <taxon>Lysobacterales</taxon>
        <taxon>Lysobacteraceae</taxon>
        <taxon>Arenimonas</taxon>
    </lineage>
</organism>
<name>A0A091AWV3_9GAMM</name>